<proteinExistence type="predicted"/>
<evidence type="ECO:0000259" key="4">
    <source>
        <dbReference type="Pfam" id="PF25053"/>
    </source>
</evidence>
<dbReference type="Pfam" id="PF24883">
    <property type="entry name" value="NPHP3_N"/>
    <property type="match status" value="1"/>
</dbReference>
<evidence type="ECO:0000256" key="2">
    <source>
        <dbReference type="SAM" id="MobiDB-lite"/>
    </source>
</evidence>
<evidence type="ECO:0008006" key="7">
    <source>
        <dbReference type="Google" id="ProtNLM"/>
    </source>
</evidence>
<reference evidence="5" key="1">
    <citation type="submission" date="2023-08" db="EMBL/GenBank/DDBJ databases">
        <title>Black Yeasts Isolated from many extreme environments.</title>
        <authorList>
            <person name="Coleine C."/>
            <person name="Stajich J.E."/>
            <person name="Selbmann L."/>
        </authorList>
    </citation>
    <scope>NUCLEOTIDE SEQUENCE</scope>
    <source>
        <strain evidence="5">CCFEE 5810</strain>
    </source>
</reference>
<dbReference type="PANTHER" id="PTHR10039">
    <property type="entry name" value="AMELOGENIN"/>
    <property type="match status" value="1"/>
</dbReference>
<dbReference type="Gene3D" id="3.40.50.300">
    <property type="entry name" value="P-loop containing nucleotide triphosphate hydrolases"/>
    <property type="match status" value="1"/>
</dbReference>
<evidence type="ECO:0000313" key="5">
    <source>
        <dbReference type="EMBL" id="KAK5693091.1"/>
    </source>
</evidence>
<sequence>MDPLTALGLVSNIIQILEFAVTVASTTSDLLYSSDDTLPGHDHVSNLASNSLVLADLAPAVVGPSGLSQSQRSVRDLAAKCNVLATDLAKILDDLKISRKASGKLSVSSAVRQVVRSHVWQKDKKIGAKQAALQQAEGQLAVGLMVLLRNEQHANFRTVETGIEKNNNQLVKAVLDAKDDIMAALRHQQQQQSDPHEVRDSQRRVEAYVSENAGRMIELTAVSKAIWETLVTETEQNIATRVTNSLRFSELGVRRDVIEPAAHETFGWSFNYQTPLTVWLKSDDSLFWVTGKAGSGKSTLMKYLASSKQTVALLKEWSNGSRVCVVDVYFWYPGSPMQKSELGLLQTMLSQILDAIPSLTRIVTPRRWKAAHDINYKPELWTREELSEALDIVASGPFGHEDVRFCLLIDGLDEFHGNHRRLIHQIRQLIASPSVKAIVSSRPWNVFAGEFGGLQSQLLLEDLTRPDIIKYVNGELGYYLRHNTEGSVLVDDIVEKASGVFLWVYLTVKSLGDGIAEDDSLNMLRRRVESYPTDLNEFFTLILKRVDPAYRKSTTQALEMAMILTGLDPQDGIEGTFLDYWHLRSERPTPEDPDFALEMTMSECTRRQLRAMTVETRTFLARVTKDLLHLPGRVASEGSASFDTFEPDIWPRVEFLHRTVYDFLSMAEQRELISRDSPDYFKDDSFLCKVVLARLKVVPQEIKNVGAYWTRHAAWVLDRPFLEQEFVASLEEAAMLYLERYPFNWIAEKTDIILESFASFGLLTCIKAALTARPGSAQPVKRKLLMATMGFSNYNLFPIHMIDPEGLKAVLSMGTDPNMPIADGETIWDRFLSRWRTLILFPTQSSRLEDVWYLARILIDHDADINAVHSKVSIALLEGRMPSSLQTEIHEVFQRNRRPVEEPSSHAGASPGNLDSWGRRS</sequence>
<feature type="region of interest" description="Disordered" evidence="2">
    <location>
        <begin position="896"/>
        <end position="921"/>
    </location>
</feature>
<dbReference type="InterPro" id="IPR056884">
    <property type="entry name" value="NPHP3-like_N"/>
</dbReference>
<dbReference type="EMBL" id="JAVRQU010000018">
    <property type="protein sequence ID" value="KAK5693091.1"/>
    <property type="molecule type" value="Genomic_DNA"/>
</dbReference>
<dbReference type="Proteomes" id="UP001310594">
    <property type="component" value="Unassembled WGS sequence"/>
</dbReference>
<evidence type="ECO:0000259" key="3">
    <source>
        <dbReference type="Pfam" id="PF24883"/>
    </source>
</evidence>
<dbReference type="Pfam" id="PF25053">
    <property type="entry name" value="DUF7791"/>
    <property type="match status" value="1"/>
</dbReference>
<dbReference type="InterPro" id="IPR027417">
    <property type="entry name" value="P-loop_NTPase"/>
</dbReference>
<gene>
    <name evidence="5" type="ORF">LTR97_010567</name>
</gene>
<evidence type="ECO:0000313" key="6">
    <source>
        <dbReference type="Proteomes" id="UP001310594"/>
    </source>
</evidence>
<protein>
    <recommendedName>
        <fullName evidence="7">NACHT domain-containing protein</fullName>
    </recommendedName>
</protein>
<organism evidence="5 6">
    <name type="scientific">Elasticomyces elasticus</name>
    <dbReference type="NCBI Taxonomy" id="574655"/>
    <lineage>
        <taxon>Eukaryota</taxon>
        <taxon>Fungi</taxon>
        <taxon>Dikarya</taxon>
        <taxon>Ascomycota</taxon>
        <taxon>Pezizomycotina</taxon>
        <taxon>Dothideomycetes</taxon>
        <taxon>Dothideomycetidae</taxon>
        <taxon>Mycosphaerellales</taxon>
        <taxon>Teratosphaeriaceae</taxon>
        <taxon>Elasticomyces</taxon>
    </lineage>
</organism>
<feature type="domain" description="DUF7791" evidence="4">
    <location>
        <begin position="546"/>
        <end position="701"/>
    </location>
</feature>
<name>A0AAN7ZZ64_9PEZI</name>
<accession>A0AAN7ZZ64</accession>
<dbReference type="InterPro" id="IPR056693">
    <property type="entry name" value="DUF7791"/>
</dbReference>
<dbReference type="PANTHER" id="PTHR10039:SF5">
    <property type="entry name" value="NACHT DOMAIN-CONTAINING PROTEIN"/>
    <property type="match status" value="1"/>
</dbReference>
<comment type="caution">
    <text evidence="5">The sequence shown here is derived from an EMBL/GenBank/DDBJ whole genome shotgun (WGS) entry which is preliminary data.</text>
</comment>
<evidence type="ECO:0000256" key="1">
    <source>
        <dbReference type="ARBA" id="ARBA00022737"/>
    </source>
</evidence>
<dbReference type="SUPFAM" id="SSF52540">
    <property type="entry name" value="P-loop containing nucleoside triphosphate hydrolases"/>
    <property type="match status" value="1"/>
</dbReference>
<keyword evidence="1" id="KW-0677">Repeat</keyword>
<feature type="domain" description="Nephrocystin 3-like N-terminal" evidence="3">
    <location>
        <begin position="276"/>
        <end position="442"/>
    </location>
</feature>
<dbReference type="AlphaFoldDB" id="A0AAN7ZZ64"/>